<evidence type="ECO:0000256" key="1">
    <source>
        <dbReference type="SAM" id="Phobius"/>
    </source>
</evidence>
<keyword evidence="2" id="KW-1185">Reference proteome</keyword>
<sequence>MSTARFMLAAFLKTFRPLLLVISEIYFRCVDILFWAINVFTKRNAVRKPTDSLLLISATQAADMIRTREVSIFDIPM</sequence>
<accession>A0A914R6B6</accession>
<keyword evidence="1" id="KW-0812">Transmembrane</keyword>
<dbReference type="AlphaFoldDB" id="A0A914R6B6"/>
<evidence type="ECO:0000313" key="3">
    <source>
        <dbReference type="WBParaSite" id="PEQ_0000180801-mRNA-1"/>
    </source>
</evidence>
<proteinExistence type="predicted"/>
<dbReference type="WBParaSite" id="PEQ_0000180801-mRNA-1">
    <property type="protein sequence ID" value="PEQ_0000180801-mRNA-1"/>
    <property type="gene ID" value="PEQ_0000180801"/>
</dbReference>
<evidence type="ECO:0000313" key="2">
    <source>
        <dbReference type="Proteomes" id="UP000887564"/>
    </source>
</evidence>
<keyword evidence="1" id="KW-1133">Transmembrane helix</keyword>
<dbReference type="Proteomes" id="UP000887564">
    <property type="component" value="Unplaced"/>
</dbReference>
<organism evidence="2 3">
    <name type="scientific">Parascaris equorum</name>
    <name type="common">Equine roundworm</name>
    <dbReference type="NCBI Taxonomy" id="6256"/>
    <lineage>
        <taxon>Eukaryota</taxon>
        <taxon>Metazoa</taxon>
        <taxon>Ecdysozoa</taxon>
        <taxon>Nematoda</taxon>
        <taxon>Chromadorea</taxon>
        <taxon>Rhabditida</taxon>
        <taxon>Spirurina</taxon>
        <taxon>Ascaridomorpha</taxon>
        <taxon>Ascaridoidea</taxon>
        <taxon>Ascarididae</taxon>
        <taxon>Parascaris</taxon>
    </lineage>
</organism>
<reference evidence="3" key="1">
    <citation type="submission" date="2022-11" db="UniProtKB">
        <authorList>
            <consortium name="WormBaseParasite"/>
        </authorList>
    </citation>
    <scope>IDENTIFICATION</scope>
</reference>
<name>A0A914R6B6_PAREQ</name>
<keyword evidence="1" id="KW-0472">Membrane</keyword>
<protein>
    <submittedName>
        <fullName evidence="3">Secreted protein</fullName>
    </submittedName>
</protein>
<feature type="transmembrane region" description="Helical" evidence="1">
    <location>
        <begin position="20"/>
        <end position="40"/>
    </location>
</feature>